<evidence type="ECO:0000313" key="1">
    <source>
        <dbReference type="EMBL" id="KAG8645060.1"/>
    </source>
</evidence>
<evidence type="ECO:0000313" key="2">
    <source>
        <dbReference type="Proteomes" id="UP000091857"/>
    </source>
</evidence>
<comment type="caution">
    <text evidence="1">The sequence shown here is derived from an EMBL/GenBank/DDBJ whole genome shotgun (WGS) entry which is preliminary data.</text>
</comment>
<protein>
    <submittedName>
        <fullName evidence="1">Uncharacterized protein</fullName>
    </submittedName>
</protein>
<organism evidence="1 2">
    <name type="scientific">Manihot esculenta</name>
    <name type="common">Cassava</name>
    <name type="synonym">Jatropha manihot</name>
    <dbReference type="NCBI Taxonomy" id="3983"/>
    <lineage>
        <taxon>Eukaryota</taxon>
        <taxon>Viridiplantae</taxon>
        <taxon>Streptophyta</taxon>
        <taxon>Embryophyta</taxon>
        <taxon>Tracheophyta</taxon>
        <taxon>Spermatophyta</taxon>
        <taxon>Magnoliopsida</taxon>
        <taxon>eudicotyledons</taxon>
        <taxon>Gunneridae</taxon>
        <taxon>Pentapetalae</taxon>
        <taxon>rosids</taxon>
        <taxon>fabids</taxon>
        <taxon>Malpighiales</taxon>
        <taxon>Euphorbiaceae</taxon>
        <taxon>Crotonoideae</taxon>
        <taxon>Manihoteae</taxon>
        <taxon>Manihot</taxon>
    </lineage>
</organism>
<proteinExistence type="predicted"/>
<keyword evidence="2" id="KW-1185">Reference proteome</keyword>
<dbReference type="EMBL" id="CM004396">
    <property type="protein sequence ID" value="KAG8645060.1"/>
    <property type="molecule type" value="Genomic_DNA"/>
</dbReference>
<reference evidence="2" key="1">
    <citation type="journal article" date="2016" name="Nat. Biotechnol.">
        <title>Sequencing wild and cultivated cassava and related species reveals extensive interspecific hybridization and genetic diversity.</title>
        <authorList>
            <person name="Bredeson J.V."/>
            <person name="Lyons J.B."/>
            <person name="Prochnik S.E."/>
            <person name="Wu G.A."/>
            <person name="Ha C.M."/>
            <person name="Edsinger-Gonzales E."/>
            <person name="Grimwood J."/>
            <person name="Schmutz J."/>
            <person name="Rabbi I.Y."/>
            <person name="Egesi C."/>
            <person name="Nauluvula P."/>
            <person name="Lebot V."/>
            <person name="Ndunguru J."/>
            <person name="Mkamilo G."/>
            <person name="Bart R.S."/>
            <person name="Setter T.L."/>
            <person name="Gleadow R.M."/>
            <person name="Kulakow P."/>
            <person name="Ferguson M.E."/>
            <person name="Rounsley S."/>
            <person name="Rokhsar D.S."/>
        </authorList>
    </citation>
    <scope>NUCLEOTIDE SEQUENCE [LARGE SCALE GENOMIC DNA]</scope>
    <source>
        <strain evidence="2">cv. AM560-2</strain>
    </source>
</reference>
<name>A0ACB7GYK9_MANES</name>
<accession>A0ACB7GYK9</accession>
<dbReference type="Proteomes" id="UP000091857">
    <property type="component" value="Chromosome 10"/>
</dbReference>
<sequence length="470" mass="54317">MASFSNRDMFETDRPHFFKVILDETIHDKKLGIPRRFVRKYGKDLSSPVVLEVPSGRTWQVELKKWDDEIWLQNGWQEFLEYYSLTHGFFLVFEYTKRNCHFNVIIFDKSASEIDYPINVVTNGDFLEGIQEPKIIQETARDSSAETLEDFMPCRKRKEKSPLPSPLPHKMMKVENPTGNTALHFPGKQDEGKRVDGEISGQKQTSDTIVLRKKPLKAKEKNEALRRASTNFKSKNPFFLVAMQPSYVHPAVKLNIQARFAVKYFPKKRQSGDATLHGLDGRSWPVKFYLYNRACNEKRMAKISQGWRNFAKDNHLEVGDVCAFELIMIKSSKATFQVTIFRHHRGKKQKLKDEESNSPEAIEAAKSFTSVHPFFKVVISPGSVENSNMCVPMKFISNMKQSTEKVKLQIENRWWLVKLNLYPQLGKGKFTDGWSAFVRGNSLKVGDVCIFELNNSENLQLKVTIFRNVK</sequence>
<gene>
    <name evidence="1" type="ORF">MANES_10G031300v8</name>
</gene>